<accession>A0A517YM37</accession>
<evidence type="ECO:0000259" key="3">
    <source>
        <dbReference type="Pfam" id="PF07587"/>
    </source>
</evidence>
<dbReference type="PANTHER" id="PTHR35889:SF3">
    <property type="entry name" value="F-BOX DOMAIN-CONTAINING PROTEIN"/>
    <property type="match status" value="1"/>
</dbReference>
<dbReference type="Proteomes" id="UP000315017">
    <property type="component" value="Chromosome"/>
</dbReference>
<evidence type="ECO:0000256" key="1">
    <source>
        <dbReference type="SAM" id="SignalP"/>
    </source>
</evidence>
<gene>
    <name evidence="4" type="ORF">ETAA8_64400</name>
</gene>
<dbReference type="Pfam" id="PF07583">
    <property type="entry name" value="PSCyt2"/>
    <property type="match status" value="1"/>
</dbReference>
<evidence type="ECO:0000259" key="2">
    <source>
        <dbReference type="Pfam" id="PF07583"/>
    </source>
</evidence>
<feature type="chain" id="PRO_5022216558" description="DUF1553 domain-containing protein" evidence="1">
    <location>
        <begin position="20"/>
        <end position="539"/>
    </location>
</feature>
<protein>
    <recommendedName>
        <fullName evidence="6">DUF1553 domain-containing protein</fullName>
    </recommendedName>
</protein>
<dbReference type="InterPro" id="IPR022655">
    <property type="entry name" value="DUF1553"/>
</dbReference>
<feature type="domain" description="DUF1549" evidence="2">
    <location>
        <begin position="35"/>
        <end position="211"/>
    </location>
</feature>
<evidence type="ECO:0008006" key="6">
    <source>
        <dbReference type="Google" id="ProtNLM"/>
    </source>
</evidence>
<evidence type="ECO:0000313" key="5">
    <source>
        <dbReference type="Proteomes" id="UP000315017"/>
    </source>
</evidence>
<reference evidence="4 5" key="1">
    <citation type="submission" date="2019-02" db="EMBL/GenBank/DDBJ databases">
        <title>Deep-cultivation of Planctomycetes and their phenomic and genomic characterization uncovers novel biology.</title>
        <authorList>
            <person name="Wiegand S."/>
            <person name="Jogler M."/>
            <person name="Boedeker C."/>
            <person name="Pinto D."/>
            <person name="Vollmers J."/>
            <person name="Rivas-Marin E."/>
            <person name="Kohn T."/>
            <person name="Peeters S.H."/>
            <person name="Heuer A."/>
            <person name="Rast P."/>
            <person name="Oberbeckmann S."/>
            <person name="Bunk B."/>
            <person name="Jeske O."/>
            <person name="Meyerdierks A."/>
            <person name="Storesund J.E."/>
            <person name="Kallscheuer N."/>
            <person name="Luecker S."/>
            <person name="Lage O.M."/>
            <person name="Pohl T."/>
            <person name="Merkel B.J."/>
            <person name="Hornburger P."/>
            <person name="Mueller R.-W."/>
            <person name="Bruemmer F."/>
            <person name="Labrenz M."/>
            <person name="Spormann A.M."/>
            <person name="Op den Camp H."/>
            <person name="Overmann J."/>
            <person name="Amann R."/>
            <person name="Jetten M.S.M."/>
            <person name="Mascher T."/>
            <person name="Medema M.H."/>
            <person name="Devos D.P."/>
            <person name="Kaster A.-K."/>
            <person name="Ovreas L."/>
            <person name="Rohde M."/>
            <person name="Galperin M.Y."/>
            <person name="Jogler C."/>
        </authorList>
    </citation>
    <scope>NUCLEOTIDE SEQUENCE [LARGE SCALE GENOMIC DNA]</scope>
    <source>
        <strain evidence="4 5">ETA_A8</strain>
    </source>
</reference>
<dbReference type="InterPro" id="IPR011444">
    <property type="entry name" value="DUF1549"/>
</dbReference>
<name>A0A517YM37_9BACT</name>
<dbReference type="Pfam" id="PF07587">
    <property type="entry name" value="PSD1"/>
    <property type="match status" value="1"/>
</dbReference>
<dbReference type="PANTHER" id="PTHR35889">
    <property type="entry name" value="CYCLOINULO-OLIGOSACCHARIDE FRUCTANOTRANSFERASE-RELATED"/>
    <property type="match status" value="1"/>
</dbReference>
<keyword evidence="1" id="KW-0732">Signal</keyword>
<sequence precursor="true">MPRWLLTFSLLCLSFATLARGDELLSADKSIEEAVDHYVGAKQKLLGVQPAPLADDANLLRRTMLDLHGRPPTAAEVKAYQQASDAAKRREMVERLLAAPAFARQQGATFDALLMRGTNASLRNYLTEAFKENRSWDRIFRELLLGQENDPEQKGAIAFVKSRMKDQDKLTAEASSLLFGVNVSCAQCHDHPLVDDWKQDHYFGMKSFFARSFENGDYVGEKPYGMVEFKTTAGESRKAKLMFLTSQVFDEPENKEPDDKEKKAEKELLEKLKKDKKAPPAPEYSRRAKLVEIALAPEANSFFSRAIVNHVWNRLLGRGLVMPVDQMHSANLPSHPELLDWLARDLQAHNYDLARLTRGIVLSDAYARSSQWKSTDKRPSDELFAVGIVRPLTPWQYGTALKVALVNPDQYGADLAGSALDTKAQQLENAGRSFGDKFELPGEDFQVSVDEALSLSNAERTSTELLRVDGGNLLGKLTKLTDDREVATTAVWNIFGREPTAEEVQALESYLQARADRRDDAVKQIVWALLTSSECRFNY</sequence>
<feature type="domain" description="DUF1553" evidence="3">
    <location>
        <begin position="286"/>
        <end position="394"/>
    </location>
</feature>
<keyword evidence="5" id="KW-1185">Reference proteome</keyword>
<dbReference type="RefSeq" id="WP_145098178.1">
    <property type="nucleotide sequence ID" value="NZ_CP036274.1"/>
</dbReference>
<dbReference type="EMBL" id="CP036274">
    <property type="protein sequence ID" value="QDU31287.1"/>
    <property type="molecule type" value="Genomic_DNA"/>
</dbReference>
<dbReference type="OrthoDB" id="289126at2"/>
<proteinExistence type="predicted"/>
<dbReference type="KEGG" id="aagg:ETAA8_64400"/>
<feature type="signal peptide" evidence="1">
    <location>
        <begin position="1"/>
        <end position="19"/>
    </location>
</feature>
<organism evidence="4 5">
    <name type="scientific">Anatilimnocola aggregata</name>
    <dbReference type="NCBI Taxonomy" id="2528021"/>
    <lineage>
        <taxon>Bacteria</taxon>
        <taxon>Pseudomonadati</taxon>
        <taxon>Planctomycetota</taxon>
        <taxon>Planctomycetia</taxon>
        <taxon>Pirellulales</taxon>
        <taxon>Pirellulaceae</taxon>
        <taxon>Anatilimnocola</taxon>
    </lineage>
</organism>
<dbReference type="AlphaFoldDB" id="A0A517YM37"/>
<evidence type="ECO:0000313" key="4">
    <source>
        <dbReference type="EMBL" id="QDU31287.1"/>
    </source>
</evidence>